<evidence type="ECO:0000259" key="1">
    <source>
        <dbReference type="Pfam" id="PF00004"/>
    </source>
</evidence>
<dbReference type="InterPro" id="IPR003959">
    <property type="entry name" value="ATPase_AAA_core"/>
</dbReference>
<dbReference type="SUPFAM" id="SSF52540">
    <property type="entry name" value="P-loop containing nucleoside triphosphate hydrolases"/>
    <property type="match status" value="1"/>
</dbReference>
<dbReference type="GO" id="GO:0016887">
    <property type="term" value="F:ATP hydrolysis activity"/>
    <property type="evidence" value="ECO:0007669"/>
    <property type="project" value="InterPro"/>
</dbReference>
<organism evidence="2 3">
    <name type="scientific">Capnocytophaga sputigena</name>
    <dbReference type="NCBI Taxonomy" id="1019"/>
    <lineage>
        <taxon>Bacteria</taxon>
        <taxon>Pseudomonadati</taxon>
        <taxon>Bacteroidota</taxon>
        <taxon>Flavobacteriia</taxon>
        <taxon>Flavobacteriales</taxon>
        <taxon>Flavobacteriaceae</taxon>
        <taxon>Capnocytophaga</taxon>
    </lineage>
</organism>
<dbReference type="EMBL" id="UAVP01000003">
    <property type="protein sequence ID" value="SQA74276.1"/>
    <property type="molecule type" value="Genomic_DNA"/>
</dbReference>
<evidence type="ECO:0000313" key="3">
    <source>
        <dbReference type="Proteomes" id="UP000249902"/>
    </source>
</evidence>
<feature type="domain" description="ATPase AAA-type core" evidence="1">
    <location>
        <begin position="214"/>
        <end position="335"/>
    </location>
</feature>
<name>A0AAX2I7D0_CAPSP</name>
<evidence type="ECO:0000313" key="2">
    <source>
        <dbReference type="EMBL" id="SQA74276.1"/>
    </source>
</evidence>
<dbReference type="GO" id="GO:0005524">
    <property type="term" value="F:ATP binding"/>
    <property type="evidence" value="ECO:0007669"/>
    <property type="project" value="InterPro"/>
</dbReference>
<gene>
    <name evidence="2" type="ORF">NCTC11653_00154</name>
</gene>
<protein>
    <recommendedName>
        <fullName evidence="1">ATPase AAA-type core domain-containing protein</fullName>
    </recommendedName>
</protein>
<dbReference type="Pfam" id="PF00004">
    <property type="entry name" value="AAA"/>
    <property type="match status" value="1"/>
</dbReference>
<dbReference type="InterPro" id="IPR027417">
    <property type="entry name" value="P-loop_NTPase"/>
</dbReference>
<dbReference type="Proteomes" id="UP000249902">
    <property type="component" value="Unassembled WGS sequence"/>
</dbReference>
<accession>A0AAX2I7D0</accession>
<proteinExistence type="predicted"/>
<dbReference type="AlphaFoldDB" id="A0AAX2I7D0"/>
<reference evidence="2 3" key="1">
    <citation type="submission" date="2018-06" db="EMBL/GenBank/DDBJ databases">
        <authorList>
            <consortium name="Pathogen Informatics"/>
            <person name="Doyle S."/>
        </authorList>
    </citation>
    <scope>NUCLEOTIDE SEQUENCE [LARGE SCALE GENOMIC DNA]</scope>
    <source>
        <strain evidence="2 3">NCTC11653</strain>
    </source>
</reference>
<comment type="caution">
    <text evidence="2">The sequence shown here is derived from an EMBL/GenBank/DDBJ whole genome shotgun (WGS) entry which is preliminary data.</text>
</comment>
<sequence length="386" mass="44827">MQLIILLMKIKESKYYHPVNILQLDSDDHIDVYDKYRLLTFSNPFRSLLDDLMAHIYLGSDDLVIQRDKLKHFEKCTDYYTVDYASKQNELYESEECYYHPALEVFILIDKNLSNEYDNQIFEDGLYRVSCVHYQNTNPKAKEHLTTLFSEYIEKYVSKDSKVSILLKTQVGLEVRTHTIKPYRIDFETMYNDDFFEVHNRVKNALTNENKGVVLFHGIAGSGKTNYIKWLTSQIPNKKFIFVPTSMIGSLTDPTFIGLLIDNKNSVLVLEDCENYIAERTALNSNTDVVSSILNIADGMLSDVLECQLICTFNSDISKIDSALLRKGRLIAEYKFKELTVEKCNKYLQSTDREFIVDKPYSLAELTNIDVKELKEQNKQTKIGFK</sequence>
<dbReference type="Gene3D" id="3.40.50.300">
    <property type="entry name" value="P-loop containing nucleotide triphosphate hydrolases"/>
    <property type="match status" value="1"/>
</dbReference>